<reference evidence="5" key="1">
    <citation type="journal article" date="2023" name="Int. J. Mol. Sci.">
        <title>Metagenomics Revealed a New Genus 'Candidatus Thiocaldithrix dubininis' gen. nov., sp. nov. and a New Species 'Candidatus Thiothrix putei' sp. nov. in the Family Thiotrichaceae, Some Members of Which Have Traits of Both Na+- and H+-Motive Energetics.</title>
        <authorList>
            <person name="Ravin N.V."/>
            <person name="Muntyan M.S."/>
            <person name="Smolyakov D.D."/>
            <person name="Rudenko T.S."/>
            <person name="Beletsky A.V."/>
            <person name="Mardanov A.V."/>
            <person name="Grabovich M.Y."/>
        </authorList>
    </citation>
    <scope>NUCLEOTIDE SEQUENCE</scope>
    <source>
        <strain evidence="5">GKL-02</strain>
    </source>
</reference>
<dbReference type="Pfam" id="PF01329">
    <property type="entry name" value="Pterin_4a"/>
    <property type="match status" value="1"/>
</dbReference>
<sequence>MIEKLNDEALAVILEGLPGWVLRDNKLHRVLTFADFVEAFGFMAQVALVAERMNHHPEWCNVYKTLAISLITHDAGGISHKDIELAQAINRLAGYPV</sequence>
<dbReference type="KEGG" id="tput:QJT81_16115"/>
<dbReference type="PANTHER" id="PTHR12599">
    <property type="entry name" value="PTERIN-4-ALPHA-CARBINOLAMINE DEHYDRATASE"/>
    <property type="match status" value="1"/>
</dbReference>
<dbReference type="PANTHER" id="PTHR12599:SF0">
    <property type="entry name" value="PTERIN-4-ALPHA-CARBINOLAMINE DEHYDRATASE"/>
    <property type="match status" value="1"/>
</dbReference>
<evidence type="ECO:0000256" key="4">
    <source>
        <dbReference type="HAMAP-Rule" id="MF_00434"/>
    </source>
</evidence>
<name>A0AA95HAF2_9GAMM</name>
<organism evidence="5">
    <name type="scientific">Candidatus Thiothrix putei</name>
    <dbReference type="NCBI Taxonomy" id="3080811"/>
    <lineage>
        <taxon>Bacteria</taxon>
        <taxon>Pseudomonadati</taxon>
        <taxon>Pseudomonadota</taxon>
        <taxon>Gammaproteobacteria</taxon>
        <taxon>Thiotrichales</taxon>
        <taxon>Thiotrichaceae</taxon>
        <taxon>Thiothrix</taxon>
    </lineage>
</organism>
<dbReference type="NCBIfam" id="NF002017">
    <property type="entry name" value="PRK00823.1-2"/>
    <property type="match status" value="1"/>
</dbReference>
<dbReference type="HAMAP" id="MF_00434">
    <property type="entry name" value="Pterin_4_alpha"/>
    <property type="match status" value="1"/>
</dbReference>
<keyword evidence="3 4" id="KW-0456">Lyase</keyword>
<dbReference type="NCBIfam" id="NF002018">
    <property type="entry name" value="PRK00823.1-3"/>
    <property type="match status" value="1"/>
</dbReference>
<dbReference type="CDD" id="cd00914">
    <property type="entry name" value="PCD_DCoH_subfamily_b"/>
    <property type="match status" value="1"/>
</dbReference>
<dbReference type="EC" id="4.2.1.96" evidence="4"/>
<dbReference type="AlphaFoldDB" id="A0AA95HAF2"/>
<dbReference type="InterPro" id="IPR036428">
    <property type="entry name" value="PCD_sf"/>
</dbReference>
<dbReference type="Gene3D" id="3.30.1360.20">
    <property type="entry name" value="Transcriptional coactivator/pterin dehydratase"/>
    <property type="match status" value="1"/>
</dbReference>
<evidence type="ECO:0000256" key="3">
    <source>
        <dbReference type="ARBA" id="ARBA00023239"/>
    </source>
</evidence>
<comment type="similarity">
    <text evidence="2 4">Belongs to the pterin-4-alpha-carbinolamine dehydratase family.</text>
</comment>
<evidence type="ECO:0000313" key="5">
    <source>
        <dbReference type="EMBL" id="WGZ93320.1"/>
    </source>
</evidence>
<evidence type="ECO:0000256" key="1">
    <source>
        <dbReference type="ARBA" id="ARBA00001554"/>
    </source>
</evidence>
<dbReference type="SUPFAM" id="SSF55248">
    <property type="entry name" value="PCD-like"/>
    <property type="match status" value="1"/>
</dbReference>
<gene>
    <name evidence="5" type="ORF">QJT81_16115</name>
</gene>
<dbReference type="InterPro" id="IPR001533">
    <property type="entry name" value="Pterin_deHydtase"/>
</dbReference>
<reference evidence="5" key="2">
    <citation type="submission" date="2023-04" db="EMBL/GenBank/DDBJ databases">
        <authorList>
            <person name="Beletskiy A.V."/>
            <person name="Mardanov A.V."/>
            <person name="Ravin N.V."/>
        </authorList>
    </citation>
    <scope>NUCLEOTIDE SEQUENCE</scope>
    <source>
        <strain evidence="5">GKL-02</strain>
    </source>
</reference>
<dbReference type="EMBL" id="CP124756">
    <property type="protein sequence ID" value="WGZ93320.1"/>
    <property type="molecule type" value="Genomic_DNA"/>
</dbReference>
<evidence type="ECO:0000256" key="2">
    <source>
        <dbReference type="ARBA" id="ARBA00006472"/>
    </source>
</evidence>
<dbReference type="Proteomes" id="UP001301326">
    <property type="component" value="Chromosome"/>
</dbReference>
<dbReference type="GO" id="GO:0008124">
    <property type="term" value="F:4-alpha-hydroxytetrahydrobiopterin dehydratase activity"/>
    <property type="evidence" value="ECO:0007669"/>
    <property type="project" value="UniProtKB-UniRule"/>
</dbReference>
<dbReference type="GO" id="GO:0006729">
    <property type="term" value="P:tetrahydrobiopterin biosynthetic process"/>
    <property type="evidence" value="ECO:0007669"/>
    <property type="project" value="InterPro"/>
</dbReference>
<protein>
    <recommendedName>
        <fullName evidence="4">Putative pterin-4-alpha-carbinolamine dehydratase</fullName>
        <shortName evidence="4">PHS</shortName>
        <ecNumber evidence="4">4.2.1.96</ecNumber>
    </recommendedName>
    <alternativeName>
        <fullName evidence="4">4-alpha-hydroxy-tetrahydropterin dehydratase</fullName>
    </alternativeName>
    <alternativeName>
        <fullName evidence="4">Pterin carbinolamine dehydratase</fullName>
        <shortName evidence="4">PCD</shortName>
    </alternativeName>
</protein>
<comment type="catalytic activity">
    <reaction evidence="1 4">
        <text>(4aS,6R)-4a-hydroxy-L-erythro-5,6,7,8-tetrahydrobiopterin = (6R)-L-erythro-6,7-dihydrobiopterin + H2O</text>
        <dbReference type="Rhea" id="RHEA:11920"/>
        <dbReference type="ChEBI" id="CHEBI:15377"/>
        <dbReference type="ChEBI" id="CHEBI:15642"/>
        <dbReference type="ChEBI" id="CHEBI:43120"/>
        <dbReference type="EC" id="4.2.1.96"/>
    </reaction>
</comment>
<accession>A0AA95HAF2</accession>
<proteinExistence type="inferred from homology"/>